<evidence type="ECO:0000256" key="2">
    <source>
        <dbReference type="ARBA" id="ARBA00022942"/>
    </source>
</evidence>
<dbReference type="InterPro" id="IPR040773">
    <property type="entry name" value="Rpn6_N"/>
</dbReference>
<reference evidence="4" key="1">
    <citation type="submission" date="2023-07" db="EMBL/GenBank/DDBJ databases">
        <authorList>
            <consortium name="CYATHOMIX"/>
        </authorList>
    </citation>
    <scope>NUCLEOTIDE SEQUENCE</scope>
    <source>
        <strain evidence="4">N/A</strain>
    </source>
</reference>
<sequence length="410" mass="46813">MSSQPLTLKRIEEIVAPRPEDKQYTEDELRECEEILIEFAKKLAKEENIADLRKLLVITRPFYDVVGKAKASKLVRALVECCLTVHQENNEKVTLVQECIEWATHNSRLFLRRTLQARLMRLYNDIGRHVEAQKLAGPLVSELKKLEDRELIMEVTLEESKSAFALKNFAKAKTALVLARTNANAGAYVSTQMQAALDLQSGILYSADEKDFKTAYSYCYEALEGYLLTEKSKAVKALKYMCLCKIMLNEADSIPLLLSTKVLQPVQGREVDAMKCMAEAFKERSLSKFNKCLKEYHVELMNDPVVSAHSRQLRDSMLEKEISRVIEPYSEIDLHHIQQCVGLTAKQIERAVCTMLLDKKFYGVIDQHNGTVHVYQTPHKDKTYQKSVELIRALSKTVDNIYSRAGTLLK</sequence>
<dbReference type="SMART" id="SM00753">
    <property type="entry name" value="PAM"/>
    <property type="match status" value="1"/>
</dbReference>
<dbReference type="EMBL" id="CATQJL010000112">
    <property type="protein sequence ID" value="CAJ0594559.1"/>
    <property type="molecule type" value="Genomic_DNA"/>
</dbReference>
<dbReference type="SMART" id="SM00088">
    <property type="entry name" value="PINT"/>
    <property type="match status" value="1"/>
</dbReference>
<dbReference type="InterPro" id="IPR036390">
    <property type="entry name" value="WH_DNA-bd_sf"/>
</dbReference>
<gene>
    <name evidence="4" type="ORF">CYNAS_LOCUS6542</name>
</gene>
<dbReference type="Pfam" id="PF01399">
    <property type="entry name" value="PCI"/>
    <property type="match status" value="1"/>
</dbReference>
<dbReference type="GO" id="GO:0000502">
    <property type="term" value="C:proteasome complex"/>
    <property type="evidence" value="ECO:0007669"/>
    <property type="project" value="UniProtKB-KW"/>
</dbReference>
<keyword evidence="5" id="KW-1185">Reference proteome</keyword>
<dbReference type="AlphaFoldDB" id="A0AA36LZM5"/>
<evidence type="ECO:0000313" key="5">
    <source>
        <dbReference type="Proteomes" id="UP001176961"/>
    </source>
</evidence>
<dbReference type="Proteomes" id="UP001176961">
    <property type="component" value="Unassembled WGS sequence"/>
</dbReference>
<organism evidence="4 5">
    <name type="scientific">Cylicocyclus nassatus</name>
    <name type="common">Nematode worm</name>
    <dbReference type="NCBI Taxonomy" id="53992"/>
    <lineage>
        <taxon>Eukaryota</taxon>
        <taxon>Metazoa</taxon>
        <taxon>Ecdysozoa</taxon>
        <taxon>Nematoda</taxon>
        <taxon>Chromadorea</taxon>
        <taxon>Rhabditida</taxon>
        <taxon>Rhabditina</taxon>
        <taxon>Rhabditomorpha</taxon>
        <taxon>Strongyloidea</taxon>
        <taxon>Strongylidae</taxon>
        <taxon>Cylicocyclus</taxon>
    </lineage>
</organism>
<evidence type="ECO:0000259" key="3">
    <source>
        <dbReference type="PROSITE" id="PS50250"/>
    </source>
</evidence>
<accession>A0AA36LZM5</accession>
<dbReference type="PROSITE" id="PS50250">
    <property type="entry name" value="PCI"/>
    <property type="match status" value="1"/>
</dbReference>
<feature type="domain" description="PCI" evidence="3">
    <location>
        <begin position="211"/>
        <end position="379"/>
    </location>
</feature>
<proteinExistence type="inferred from homology"/>
<dbReference type="PANTHER" id="PTHR10678">
    <property type="entry name" value="26S PROTEASOME NON-ATPASE REGULATORY SUBUNIT 11/COP9 SIGNALOSOME COMPLEX SUBUNIT 2"/>
    <property type="match status" value="1"/>
</dbReference>
<evidence type="ECO:0000256" key="1">
    <source>
        <dbReference type="ARBA" id="ARBA00007454"/>
    </source>
</evidence>
<dbReference type="Gene3D" id="1.25.40.570">
    <property type="match status" value="1"/>
</dbReference>
<comment type="caution">
    <text evidence="4">The sequence shown here is derived from an EMBL/GenBank/DDBJ whole genome shotgun (WGS) entry which is preliminary data.</text>
</comment>
<name>A0AA36LZM5_CYLNA</name>
<comment type="similarity">
    <text evidence="1">Belongs to the proteasome subunit S9 family.</text>
</comment>
<evidence type="ECO:0000313" key="4">
    <source>
        <dbReference type="EMBL" id="CAJ0594559.1"/>
    </source>
</evidence>
<dbReference type="Pfam" id="PF18055">
    <property type="entry name" value="RPN6_N"/>
    <property type="match status" value="1"/>
</dbReference>
<dbReference type="SUPFAM" id="SSF46785">
    <property type="entry name" value="Winged helix' DNA-binding domain"/>
    <property type="match status" value="1"/>
</dbReference>
<dbReference type="InterPro" id="IPR050871">
    <property type="entry name" value="26S_Proteasome/COP9_Components"/>
</dbReference>
<dbReference type="InterPro" id="IPR000717">
    <property type="entry name" value="PCI_dom"/>
</dbReference>
<protein>
    <recommendedName>
        <fullName evidence="3">PCI domain-containing protein</fullName>
    </recommendedName>
</protein>
<keyword evidence="2" id="KW-0647">Proteasome</keyword>